<evidence type="ECO:0000256" key="3">
    <source>
        <dbReference type="ARBA" id="ARBA00023163"/>
    </source>
</evidence>
<evidence type="ECO:0000259" key="5">
    <source>
        <dbReference type="PROSITE" id="PS50110"/>
    </source>
</evidence>
<dbReference type="OrthoDB" id="9786548at2"/>
<dbReference type="PANTHER" id="PTHR44591">
    <property type="entry name" value="STRESS RESPONSE REGULATOR PROTEIN 1"/>
    <property type="match status" value="1"/>
</dbReference>
<keyword evidence="2" id="KW-0805">Transcription regulation</keyword>
<dbReference type="SUPFAM" id="SSF52172">
    <property type="entry name" value="CheY-like"/>
    <property type="match status" value="1"/>
</dbReference>
<reference evidence="6 7" key="1">
    <citation type="submission" date="2019-03" db="EMBL/GenBank/DDBJ databases">
        <title>Genomic Encyclopedia of Type Strains, Phase IV (KMG-IV): sequencing the most valuable type-strain genomes for metagenomic binning, comparative biology and taxonomic classification.</title>
        <authorList>
            <person name="Goeker M."/>
        </authorList>
    </citation>
    <scope>NUCLEOTIDE SEQUENCE [LARGE SCALE GENOMIC DNA]</scope>
    <source>
        <strain evidence="6 7">DSM 9035</strain>
    </source>
</reference>
<organism evidence="6 7">
    <name type="scientific">Aquabacter spiritensis</name>
    <dbReference type="NCBI Taxonomy" id="933073"/>
    <lineage>
        <taxon>Bacteria</taxon>
        <taxon>Pseudomonadati</taxon>
        <taxon>Pseudomonadota</taxon>
        <taxon>Alphaproteobacteria</taxon>
        <taxon>Hyphomicrobiales</taxon>
        <taxon>Xanthobacteraceae</taxon>
        <taxon>Aquabacter</taxon>
    </lineage>
</organism>
<dbReference type="PROSITE" id="PS50110">
    <property type="entry name" value="RESPONSE_REGULATORY"/>
    <property type="match status" value="1"/>
</dbReference>
<dbReference type="EMBL" id="SMAI01000008">
    <property type="protein sequence ID" value="TCT03934.1"/>
    <property type="molecule type" value="Genomic_DNA"/>
</dbReference>
<dbReference type="InterPro" id="IPR001789">
    <property type="entry name" value="Sig_transdc_resp-reg_receiver"/>
</dbReference>
<sequence>MTLRVLYVDDDADIREIVALSLSLDPDFAVETAVSGADALVRARRGGIDLILLDVMMPVMDGRTTFAELRALGLDPPIPVAFVTARTQAHEIALFKGLGAIGVIAKPFDPMTLARDVKALCAS</sequence>
<dbReference type="GO" id="GO:0000160">
    <property type="term" value="P:phosphorelay signal transduction system"/>
    <property type="evidence" value="ECO:0007669"/>
    <property type="project" value="InterPro"/>
</dbReference>
<feature type="modified residue" description="4-aspartylphosphate" evidence="4">
    <location>
        <position position="54"/>
    </location>
</feature>
<dbReference type="AlphaFoldDB" id="A0A4R3LTV4"/>
<evidence type="ECO:0000313" key="6">
    <source>
        <dbReference type="EMBL" id="TCT03934.1"/>
    </source>
</evidence>
<evidence type="ECO:0000313" key="7">
    <source>
        <dbReference type="Proteomes" id="UP000294664"/>
    </source>
</evidence>
<dbReference type="InterPro" id="IPR011006">
    <property type="entry name" value="CheY-like_superfamily"/>
</dbReference>
<evidence type="ECO:0000256" key="2">
    <source>
        <dbReference type="ARBA" id="ARBA00023015"/>
    </source>
</evidence>
<proteinExistence type="predicted"/>
<dbReference type="Gene3D" id="3.40.50.2300">
    <property type="match status" value="1"/>
</dbReference>
<dbReference type="PANTHER" id="PTHR44591:SF3">
    <property type="entry name" value="RESPONSE REGULATORY DOMAIN-CONTAINING PROTEIN"/>
    <property type="match status" value="1"/>
</dbReference>
<keyword evidence="7" id="KW-1185">Reference proteome</keyword>
<keyword evidence="1 4" id="KW-0597">Phosphoprotein</keyword>
<dbReference type="RefSeq" id="WP_132032422.1">
    <property type="nucleotide sequence ID" value="NZ_SMAI01000008.1"/>
</dbReference>
<protein>
    <submittedName>
        <fullName evidence="6">Response regulator receiver domain-containing protein</fullName>
    </submittedName>
</protein>
<dbReference type="Pfam" id="PF00072">
    <property type="entry name" value="Response_reg"/>
    <property type="match status" value="1"/>
</dbReference>
<dbReference type="Proteomes" id="UP000294664">
    <property type="component" value="Unassembled WGS sequence"/>
</dbReference>
<keyword evidence="3" id="KW-0804">Transcription</keyword>
<dbReference type="SMART" id="SM00448">
    <property type="entry name" value="REC"/>
    <property type="match status" value="1"/>
</dbReference>
<name>A0A4R3LTV4_9HYPH</name>
<dbReference type="InterPro" id="IPR050595">
    <property type="entry name" value="Bact_response_regulator"/>
</dbReference>
<comment type="caution">
    <text evidence="6">The sequence shown here is derived from an EMBL/GenBank/DDBJ whole genome shotgun (WGS) entry which is preliminary data.</text>
</comment>
<evidence type="ECO:0000256" key="1">
    <source>
        <dbReference type="ARBA" id="ARBA00022553"/>
    </source>
</evidence>
<accession>A0A4R3LTV4</accession>
<evidence type="ECO:0000256" key="4">
    <source>
        <dbReference type="PROSITE-ProRule" id="PRU00169"/>
    </source>
</evidence>
<gene>
    <name evidence="6" type="ORF">EDC64_108100</name>
</gene>
<feature type="domain" description="Response regulatory" evidence="5">
    <location>
        <begin position="4"/>
        <end position="121"/>
    </location>
</feature>